<dbReference type="AlphaFoldDB" id="A0AAX6FQ71"/>
<dbReference type="Pfam" id="PF00664">
    <property type="entry name" value="ABC_membrane"/>
    <property type="match status" value="1"/>
</dbReference>
<evidence type="ECO:0000313" key="12">
    <source>
        <dbReference type="Proteomes" id="UP001140949"/>
    </source>
</evidence>
<keyword evidence="4" id="KW-0547">Nucleotide-binding</keyword>
<dbReference type="GO" id="GO:0005524">
    <property type="term" value="F:ATP binding"/>
    <property type="evidence" value="ECO:0007669"/>
    <property type="project" value="UniProtKB-KW"/>
</dbReference>
<proteinExistence type="predicted"/>
<dbReference type="Pfam" id="PF00005">
    <property type="entry name" value="ABC_tran"/>
    <property type="match status" value="1"/>
</dbReference>
<feature type="transmembrane region" description="Helical" evidence="8">
    <location>
        <begin position="201"/>
        <end position="220"/>
    </location>
</feature>
<accession>A0AAX6FQ71</accession>
<keyword evidence="3 8" id="KW-0812">Transmembrane</keyword>
<evidence type="ECO:0000256" key="8">
    <source>
        <dbReference type="SAM" id="Phobius"/>
    </source>
</evidence>
<evidence type="ECO:0000256" key="7">
    <source>
        <dbReference type="ARBA" id="ARBA00023136"/>
    </source>
</evidence>
<dbReference type="PANTHER" id="PTHR24221:SF630">
    <property type="entry name" value="ABC TRANSPORTER B FAMILY MEMBER 29, CHLOROPLASTIC"/>
    <property type="match status" value="1"/>
</dbReference>
<gene>
    <name evidence="11" type="ORF">M6B38_406475</name>
</gene>
<comment type="caution">
    <text evidence="11">The sequence shown here is derived from an EMBL/GenBank/DDBJ whole genome shotgun (WGS) entry which is preliminary data.</text>
</comment>
<evidence type="ECO:0000256" key="6">
    <source>
        <dbReference type="ARBA" id="ARBA00022989"/>
    </source>
</evidence>
<protein>
    <submittedName>
        <fullName evidence="11">ABC transporter B family member 29, chloroplastic-like</fullName>
    </submittedName>
</protein>
<keyword evidence="6 8" id="KW-1133">Transmembrane helix</keyword>
<feature type="transmembrane region" description="Helical" evidence="8">
    <location>
        <begin position="285"/>
        <end position="308"/>
    </location>
</feature>
<dbReference type="GO" id="GO:0140359">
    <property type="term" value="F:ABC-type transporter activity"/>
    <property type="evidence" value="ECO:0007669"/>
    <property type="project" value="InterPro"/>
</dbReference>
<keyword evidence="2" id="KW-0813">Transport</keyword>
<dbReference type="EMBL" id="JANAVB010027195">
    <property type="protein sequence ID" value="KAJ6818557.1"/>
    <property type="molecule type" value="Genomic_DNA"/>
</dbReference>
<dbReference type="InterPro" id="IPR003439">
    <property type="entry name" value="ABC_transporter-like_ATP-bd"/>
</dbReference>
<dbReference type="FunFam" id="3.40.50.300:FF:001371">
    <property type="entry name" value="ABC transporter ATP-binding protein"/>
    <property type="match status" value="1"/>
</dbReference>
<name>A0AAX6FQ71_IRIPA</name>
<dbReference type="PROSITE" id="PS50893">
    <property type="entry name" value="ABC_TRANSPORTER_2"/>
    <property type="match status" value="1"/>
</dbReference>
<evidence type="ECO:0000256" key="2">
    <source>
        <dbReference type="ARBA" id="ARBA00022448"/>
    </source>
</evidence>
<keyword evidence="7 8" id="KW-0472">Membrane</keyword>
<evidence type="ECO:0000256" key="5">
    <source>
        <dbReference type="ARBA" id="ARBA00022840"/>
    </source>
</evidence>
<dbReference type="PANTHER" id="PTHR24221">
    <property type="entry name" value="ATP-BINDING CASSETTE SUB-FAMILY B"/>
    <property type="match status" value="1"/>
</dbReference>
<dbReference type="GO" id="GO:0016887">
    <property type="term" value="F:ATP hydrolysis activity"/>
    <property type="evidence" value="ECO:0007669"/>
    <property type="project" value="InterPro"/>
</dbReference>
<dbReference type="Gene3D" id="3.40.50.300">
    <property type="entry name" value="P-loop containing nucleotide triphosphate hydrolases"/>
    <property type="match status" value="1"/>
</dbReference>
<dbReference type="InterPro" id="IPR011527">
    <property type="entry name" value="ABC1_TM_dom"/>
</dbReference>
<dbReference type="InterPro" id="IPR003593">
    <property type="entry name" value="AAA+_ATPase"/>
</dbReference>
<reference evidence="11" key="1">
    <citation type="journal article" date="2023" name="GigaByte">
        <title>Genome assembly of the bearded iris, Iris pallida Lam.</title>
        <authorList>
            <person name="Bruccoleri R.E."/>
            <person name="Oakeley E.J."/>
            <person name="Faust A.M.E."/>
            <person name="Altorfer M."/>
            <person name="Dessus-Babus S."/>
            <person name="Burckhardt D."/>
            <person name="Oertli M."/>
            <person name="Naumann U."/>
            <person name="Petersen F."/>
            <person name="Wong J."/>
        </authorList>
    </citation>
    <scope>NUCLEOTIDE SEQUENCE</scope>
    <source>
        <strain evidence="11">GSM-AAB239-AS_SAM_17_03QT</strain>
    </source>
</reference>
<dbReference type="GO" id="GO:0016020">
    <property type="term" value="C:membrane"/>
    <property type="evidence" value="ECO:0007669"/>
    <property type="project" value="UniProtKB-SubCell"/>
</dbReference>
<keyword evidence="12" id="KW-1185">Reference proteome</keyword>
<evidence type="ECO:0000256" key="1">
    <source>
        <dbReference type="ARBA" id="ARBA00004141"/>
    </source>
</evidence>
<dbReference type="CDD" id="cd07346">
    <property type="entry name" value="ABC_6TM_exporters"/>
    <property type="match status" value="1"/>
</dbReference>
<comment type="subcellular location">
    <subcellularLocation>
        <location evidence="1">Membrane</location>
        <topology evidence="1">Multi-pass membrane protein</topology>
    </subcellularLocation>
</comment>
<dbReference type="InterPro" id="IPR017871">
    <property type="entry name" value="ABC_transporter-like_CS"/>
</dbReference>
<dbReference type="Gene3D" id="1.20.1560.10">
    <property type="entry name" value="ABC transporter type 1, transmembrane domain"/>
    <property type="match status" value="1"/>
</dbReference>
<evidence type="ECO:0000256" key="3">
    <source>
        <dbReference type="ARBA" id="ARBA00022692"/>
    </source>
</evidence>
<feature type="domain" description="ABC transmembrane type-1" evidence="10">
    <location>
        <begin position="102"/>
        <end position="344"/>
    </location>
</feature>
<keyword evidence="5" id="KW-0067">ATP-binding</keyword>
<evidence type="ECO:0000259" key="9">
    <source>
        <dbReference type="PROSITE" id="PS50893"/>
    </source>
</evidence>
<evidence type="ECO:0000259" key="10">
    <source>
        <dbReference type="PROSITE" id="PS50929"/>
    </source>
</evidence>
<dbReference type="InterPro" id="IPR039421">
    <property type="entry name" value="Type_1_exporter"/>
</dbReference>
<dbReference type="InterPro" id="IPR027417">
    <property type="entry name" value="P-loop_NTPase"/>
</dbReference>
<evidence type="ECO:0000313" key="11">
    <source>
        <dbReference type="EMBL" id="KAJ6818557.1"/>
    </source>
</evidence>
<dbReference type="PROSITE" id="PS00211">
    <property type="entry name" value="ABC_TRANSPORTER_1"/>
    <property type="match status" value="1"/>
</dbReference>
<dbReference type="InterPro" id="IPR036640">
    <property type="entry name" value="ABC1_TM_sf"/>
</dbReference>
<evidence type="ECO:0000256" key="4">
    <source>
        <dbReference type="ARBA" id="ARBA00022741"/>
    </source>
</evidence>
<dbReference type="SUPFAM" id="SSF52540">
    <property type="entry name" value="P-loop containing nucleoside triphosphate hydrolases"/>
    <property type="match status" value="1"/>
</dbReference>
<organism evidence="11 12">
    <name type="scientific">Iris pallida</name>
    <name type="common">Sweet iris</name>
    <dbReference type="NCBI Taxonomy" id="29817"/>
    <lineage>
        <taxon>Eukaryota</taxon>
        <taxon>Viridiplantae</taxon>
        <taxon>Streptophyta</taxon>
        <taxon>Embryophyta</taxon>
        <taxon>Tracheophyta</taxon>
        <taxon>Spermatophyta</taxon>
        <taxon>Magnoliopsida</taxon>
        <taxon>Liliopsida</taxon>
        <taxon>Asparagales</taxon>
        <taxon>Iridaceae</taxon>
        <taxon>Iridoideae</taxon>
        <taxon>Irideae</taxon>
        <taxon>Iris</taxon>
    </lineage>
</organism>
<dbReference type="Proteomes" id="UP001140949">
    <property type="component" value="Unassembled WGS sequence"/>
</dbReference>
<dbReference type="FunFam" id="1.20.1560.10:FF:000096">
    <property type="entry name" value="ABC transporter related"/>
    <property type="match status" value="1"/>
</dbReference>
<sequence>MLLRPFPIPLRNPRIPILPPPKTLILRIRNPKITSSSSPPSPSPVLQIKPFLQAQWRPILKGWFFSSLSVCCLSLSVPRLARIPSLLSSPPGLDALAREGTALVLLALARASASYLQQAFLWEAALRSAYAIRLHVFGRVLERDLGFFEGGEGIPAGDVAHRLTAEASDVADTVYALLNTIVPNTLQFFAMSAQMVMLSPLLTLMSALVIPCMSLVITNLGERLRRISQKAQISVARLSAYLNEVLPSMLVVKTNNGELNESLRFQSLAHDDLVQRLKKRKMKALIPQVVHIIYLGGLIVLCAGSLILSRNSFDVSRLLSFILSLSLLIDPIQGVGKAYNELKEGEPAIERLLDLSMFNSKVIEKPGAVDVAYITGDIKINNVKFGYGENMPLVLDGLHLHVKSGERVALIGPSGGGKTTLVKLLLRLYDPLCGCILLDDHDIQDLRLKSLREHIILVPQDINLFSGSVAENIGYRDLQRVINMECVENAARIANADEFIRLLPKGYETNIGPRGSLLSGGQRQRLAIARALYHKSSVLILDEATSALDSRSEQLVRQSLQHLMANRTVLVIAHRLETVAMADRVVLLDNGKLEEVEKSSLISEDGQYASLALGKLIV</sequence>
<dbReference type="SMART" id="SM00382">
    <property type="entry name" value="AAA"/>
    <property type="match status" value="1"/>
</dbReference>
<feature type="domain" description="ABC transporter" evidence="9">
    <location>
        <begin position="378"/>
        <end position="615"/>
    </location>
</feature>
<dbReference type="PROSITE" id="PS50929">
    <property type="entry name" value="ABC_TM1F"/>
    <property type="match status" value="1"/>
</dbReference>
<dbReference type="SUPFAM" id="SSF90123">
    <property type="entry name" value="ABC transporter transmembrane region"/>
    <property type="match status" value="1"/>
</dbReference>
<reference evidence="11" key="2">
    <citation type="submission" date="2023-04" db="EMBL/GenBank/DDBJ databases">
        <authorList>
            <person name="Bruccoleri R.E."/>
            <person name="Oakeley E.J."/>
            <person name="Faust A.-M."/>
            <person name="Dessus-Babus S."/>
            <person name="Altorfer M."/>
            <person name="Burckhardt D."/>
            <person name="Oertli M."/>
            <person name="Naumann U."/>
            <person name="Petersen F."/>
            <person name="Wong J."/>
        </authorList>
    </citation>
    <scope>NUCLEOTIDE SEQUENCE</scope>
    <source>
        <strain evidence="11">GSM-AAB239-AS_SAM_17_03QT</strain>
        <tissue evidence="11">Leaf</tissue>
    </source>
</reference>